<dbReference type="EMBL" id="MU129598">
    <property type="protein sequence ID" value="KAF9502805.1"/>
    <property type="molecule type" value="Genomic_DNA"/>
</dbReference>
<gene>
    <name evidence="2" type="ORF">BS47DRAFT_1356708</name>
</gene>
<dbReference type="OrthoDB" id="10265785at2759"/>
<sequence>MRGANLTVLVSSVLKSQCFNSGLLALSPKLTPEFSRHGEMARKEHDAIMAEFRGGSSRVLIATEVSARGIEVEQS</sequence>
<proteinExistence type="predicted"/>
<dbReference type="Gene3D" id="3.40.50.300">
    <property type="entry name" value="P-loop containing nucleotide triphosphate hydrolases"/>
    <property type="match status" value="1"/>
</dbReference>
<dbReference type="AlphaFoldDB" id="A0A9P6AAQ9"/>
<evidence type="ECO:0000313" key="3">
    <source>
        <dbReference type="Proteomes" id="UP000886523"/>
    </source>
</evidence>
<dbReference type="InterPro" id="IPR001650">
    <property type="entry name" value="Helicase_C-like"/>
</dbReference>
<evidence type="ECO:0000259" key="1">
    <source>
        <dbReference type="Pfam" id="PF00271"/>
    </source>
</evidence>
<organism evidence="2 3">
    <name type="scientific">Hydnum rufescens UP504</name>
    <dbReference type="NCBI Taxonomy" id="1448309"/>
    <lineage>
        <taxon>Eukaryota</taxon>
        <taxon>Fungi</taxon>
        <taxon>Dikarya</taxon>
        <taxon>Basidiomycota</taxon>
        <taxon>Agaricomycotina</taxon>
        <taxon>Agaricomycetes</taxon>
        <taxon>Cantharellales</taxon>
        <taxon>Hydnaceae</taxon>
        <taxon>Hydnum</taxon>
    </lineage>
</organism>
<keyword evidence="3" id="KW-1185">Reference proteome</keyword>
<dbReference type="Pfam" id="PF00271">
    <property type="entry name" value="Helicase_C"/>
    <property type="match status" value="1"/>
</dbReference>
<reference evidence="2" key="1">
    <citation type="journal article" date="2020" name="Nat. Commun.">
        <title>Large-scale genome sequencing of mycorrhizal fungi provides insights into the early evolution of symbiotic traits.</title>
        <authorList>
            <person name="Miyauchi S."/>
            <person name="Kiss E."/>
            <person name="Kuo A."/>
            <person name="Drula E."/>
            <person name="Kohler A."/>
            <person name="Sanchez-Garcia M."/>
            <person name="Morin E."/>
            <person name="Andreopoulos B."/>
            <person name="Barry K.W."/>
            <person name="Bonito G."/>
            <person name="Buee M."/>
            <person name="Carver A."/>
            <person name="Chen C."/>
            <person name="Cichocki N."/>
            <person name="Clum A."/>
            <person name="Culley D."/>
            <person name="Crous P.W."/>
            <person name="Fauchery L."/>
            <person name="Girlanda M."/>
            <person name="Hayes R.D."/>
            <person name="Keri Z."/>
            <person name="LaButti K."/>
            <person name="Lipzen A."/>
            <person name="Lombard V."/>
            <person name="Magnuson J."/>
            <person name="Maillard F."/>
            <person name="Murat C."/>
            <person name="Nolan M."/>
            <person name="Ohm R.A."/>
            <person name="Pangilinan J."/>
            <person name="Pereira M.F."/>
            <person name="Perotto S."/>
            <person name="Peter M."/>
            <person name="Pfister S."/>
            <person name="Riley R."/>
            <person name="Sitrit Y."/>
            <person name="Stielow J.B."/>
            <person name="Szollosi G."/>
            <person name="Zifcakova L."/>
            <person name="Stursova M."/>
            <person name="Spatafora J.W."/>
            <person name="Tedersoo L."/>
            <person name="Vaario L.M."/>
            <person name="Yamada A."/>
            <person name="Yan M."/>
            <person name="Wang P."/>
            <person name="Xu J."/>
            <person name="Bruns T."/>
            <person name="Baldrian P."/>
            <person name="Vilgalys R."/>
            <person name="Dunand C."/>
            <person name="Henrissat B."/>
            <person name="Grigoriev I.V."/>
            <person name="Hibbett D."/>
            <person name="Nagy L.G."/>
            <person name="Martin F.M."/>
        </authorList>
    </citation>
    <scope>NUCLEOTIDE SEQUENCE</scope>
    <source>
        <strain evidence="2">UP504</strain>
    </source>
</reference>
<protein>
    <recommendedName>
        <fullName evidence="1">Helicase C-terminal domain-containing protein</fullName>
    </recommendedName>
</protein>
<dbReference type="InterPro" id="IPR027417">
    <property type="entry name" value="P-loop_NTPase"/>
</dbReference>
<dbReference type="SUPFAM" id="SSF52540">
    <property type="entry name" value="P-loop containing nucleoside triphosphate hydrolases"/>
    <property type="match status" value="1"/>
</dbReference>
<dbReference type="Proteomes" id="UP000886523">
    <property type="component" value="Unassembled WGS sequence"/>
</dbReference>
<comment type="caution">
    <text evidence="2">The sequence shown here is derived from an EMBL/GenBank/DDBJ whole genome shotgun (WGS) entry which is preliminary data.</text>
</comment>
<name>A0A9P6AAQ9_9AGAM</name>
<evidence type="ECO:0000313" key="2">
    <source>
        <dbReference type="EMBL" id="KAF9502805.1"/>
    </source>
</evidence>
<feature type="domain" description="Helicase C-terminal" evidence="1">
    <location>
        <begin position="36"/>
        <end position="73"/>
    </location>
</feature>
<accession>A0A9P6AAQ9</accession>